<organism evidence="3">
    <name type="scientific">Planktothricoides sp. SpSt-374</name>
    <dbReference type="NCBI Taxonomy" id="2282167"/>
    <lineage>
        <taxon>Bacteria</taxon>
        <taxon>Bacillati</taxon>
        <taxon>Cyanobacteriota</taxon>
        <taxon>Cyanophyceae</taxon>
        <taxon>Oscillatoriophycideae</taxon>
        <taxon>Oscillatoriales</taxon>
        <taxon>Oscillatoriaceae</taxon>
        <taxon>Planktothricoides</taxon>
    </lineage>
</organism>
<feature type="compositionally biased region" description="Low complexity" evidence="1">
    <location>
        <begin position="61"/>
        <end position="74"/>
    </location>
</feature>
<feature type="chain" id="PRO_5028152440" evidence="2">
    <location>
        <begin position="29"/>
        <end position="107"/>
    </location>
</feature>
<gene>
    <name evidence="3" type="ORF">ENR15_14545</name>
</gene>
<dbReference type="AlphaFoldDB" id="A0A7C3ZN29"/>
<evidence type="ECO:0000256" key="1">
    <source>
        <dbReference type="SAM" id="MobiDB-lite"/>
    </source>
</evidence>
<sequence>MRFHIPQKLKIPSLALAMLLAASGVANAQSSSPALPQGSTVFTSPIYHSETEEEPSSTDNAFSSGWDGSGASSAKTESIPEPSTAIGLTAAAGLALWRKKKRASAPM</sequence>
<reference evidence="3" key="1">
    <citation type="journal article" date="2020" name="mSystems">
        <title>Genome- and Community-Level Interaction Insights into Carbon Utilization and Element Cycling Functions of Hydrothermarchaeota in Hydrothermal Sediment.</title>
        <authorList>
            <person name="Zhou Z."/>
            <person name="Liu Y."/>
            <person name="Xu W."/>
            <person name="Pan J."/>
            <person name="Luo Z.H."/>
            <person name="Li M."/>
        </authorList>
    </citation>
    <scope>NUCLEOTIDE SEQUENCE [LARGE SCALE GENOMIC DNA]</scope>
    <source>
        <strain evidence="3">SpSt-374</strain>
    </source>
</reference>
<dbReference type="NCBIfam" id="TIGR02595">
    <property type="entry name" value="PEP_CTERM"/>
    <property type="match status" value="1"/>
</dbReference>
<accession>A0A7C3ZN29</accession>
<proteinExistence type="predicted"/>
<comment type="caution">
    <text evidence="3">The sequence shown here is derived from an EMBL/GenBank/DDBJ whole genome shotgun (WGS) entry which is preliminary data.</text>
</comment>
<keyword evidence="2" id="KW-0732">Signal</keyword>
<protein>
    <submittedName>
        <fullName evidence="3">PEP-CTERM sorting domain-containing protein</fullName>
    </submittedName>
</protein>
<name>A0A7C3ZN29_9CYAN</name>
<evidence type="ECO:0000313" key="3">
    <source>
        <dbReference type="EMBL" id="HGG01824.1"/>
    </source>
</evidence>
<dbReference type="InterPro" id="IPR013424">
    <property type="entry name" value="Ice-binding_C"/>
</dbReference>
<feature type="signal peptide" evidence="2">
    <location>
        <begin position="1"/>
        <end position="28"/>
    </location>
</feature>
<evidence type="ECO:0000256" key="2">
    <source>
        <dbReference type="SAM" id="SignalP"/>
    </source>
</evidence>
<feature type="compositionally biased region" description="Polar residues" evidence="1">
    <location>
        <begin position="29"/>
        <end position="43"/>
    </location>
</feature>
<feature type="region of interest" description="Disordered" evidence="1">
    <location>
        <begin position="29"/>
        <end position="83"/>
    </location>
</feature>
<dbReference type="EMBL" id="DSPX01000146">
    <property type="protein sequence ID" value="HGG01824.1"/>
    <property type="molecule type" value="Genomic_DNA"/>
</dbReference>